<name>A0A8S5SQR8_9CAUD</name>
<evidence type="ECO:0000313" key="1">
    <source>
        <dbReference type="EMBL" id="DAF52922.1"/>
    </source>
</evidence>
<accession>A0A8S5SQR8</accession>
<protein>
    <submittedName>
        <fullName evidence="1">Uncharacterized protein</fullName>
    </submittedName>
</protein>
<dbReference type="EMBL" id="BK032644">
    <property type="protein sequence ID" value="DAF52922.1"/>
    <property type="molecule type" value="Genomic_DNA"/>
</dbReference>
<reference evidence="1" key="1">
    <citation type="journal article" date="2021" name="Proc. Natl. Acad. Sci. U.S.A.">
        <title>A Catalog of Tens of Thousands of Viruses from Human Metagenomes Reveals Hidden Associations with Chronic Diseases.</title>
        <authorList>
            <person name="Tisza M.J."/>
            <person name="Buck C.B."/>
        </authorList>
    </citation>
    <scope>NUCLEOTIDE SEQUENCE</scope>
    <source>
        <strain evidence="1">CtGAB12</strain>
    </source>
</reference>
<sequence>MSKYSEFLKNVKESQLTKFFGEVKHTSNKYFKFNHVISDDEIIIVTNNVKFVKGNPVLVIDNNKVVYLKDWNVAEVRNYNKDLYAYAVKLNRKYWKEYTFKSDFDDMCFEQADTFDSLKTVAEMQNDTEIALGWGK</sequence>
<proteinExistence type="predicted"/>
<organism evidence="1">
    <name type="scientific">Caudovirales sp. ctGAB12</name>
    <dbReference type="NCBI Taxonomy" id="2827632"/>
    <lineage>
        <taxon>Viruses</taxon>
        <taxon>Duplodnaviria</taxon>
        <taxon>Heunggongvirae</taxon>
        <taxon>Uroviricota</taxon>
        <taxon>Caudoviricetes</taxon>
    </lineage>
</organism>